<keyword evidence="2" id="KW-1185">Reference proteome</keyword>
<sequence length="341" mass="38749">MKIDSGRVTDPETLSPREVADVCDKDGQLVVQFSKSEAYTPALLETLNEACRLVGERLQVRFYGHYGARFDAAFLRFLPETRNLAVDCLSWIDNEDEIGRLPKLKYLSFGVFELDRPDFLTTIDLGHLERLFLSENRKRNFDLSSLARCKSLDQLFINGHSKGIHAIEGLPRLRWLTLSAFAKKQRLDFIDAILPLKELTLILGGRDDIDDLSSKSVEILKIVRVRGLATMGDLSRFPALSTLHIEDQLRLTELGLNRANLERLWLINCKNLAALPGLDAQNQLREFRASRVALDLDALRDRNWPSTTQSVALYSGSNKWNDEARDILAKRNLAGEIDQWV</sequence>
<dbReference type="SUPFAM" id="SSF52058">
    <property type="entry name" value="L domain-like"/>
    <property type="match status" value="1"/>
</dbReference>
<dbReference type="Proteomes" id="UP000633219">
    <property type="component" value="Unassembled WGS sequence"/>
</dbReference>
<reference evidence="1" key="1">
    <citation type="submission" date="2021-01" db="EMBL/GenBank/DDBJ databases">
        <title>Rhizobium sp. strain KVB221 16S ribosomal RNA gene Genome sequencing and assembly.</title>
        <authorList>
            <person name="Kang M."/>
        </authorList>
    </citation>
    <scope>NUCLEOTIDE SEQUENCE</scope>
    <source>
        <strain evidence="1">KVB221</strain>
    </source>
</reference>
<dbReference type="RefSeq" id="WP_201653469.1">
    <property type="nucleotide sequence ID" value="NZ_JAEQNC010000002.1"/>
</dbReference>
<dbReference type="EMBL" id="JAEQNC010000002">
    <property type="protein sequence ID" value="MBL0371188.1"/>
    <property type="molecule type" value="Genomic_DNA"/>
</dbReference>
<comment type="caution">
    <text evidence="1">The sequence shown here is derived from an EMBL/GenBank/DDBJ whole genome shotgun (WGS) entry which is preliminary data.</text>
</comment>
<dbReference type="InterPro" id="IPR032675">
    <property type="entry name" value="LRR_dom_sf"/>
</dbReference>
<gene>
    <name evidence="1" type="ORF">JJB09_04030</name>
</gene>
<protein>
    <recommendedName>
        <fullName evidence="3">Leucine-rich repeat domain-containing protein</fullName>
    </recommendedName>
</protein>
<organism evidence="1 2">
    <name type="scientific">Rhizobium setariae</name>
    <dbReference type="NCBI Taxonomy" id="2801340"/>
    <lineage>
        <taxon>Bacteria</taxon>
        <taxon>Pseudomonadati</taxon>
        <taxon>Pseudomonadota</taxon>
        <taxon>Alphaproteobacteria</taxon>
        <taxon>Hyphomicrobiales</taxon>
        <taxon>Rhizobiaceae</taxon>
        <taxon>Rhizobium/Agrobacterium group</taxon>
        <taxon>Rhizobium</taxon>
    </lineage>
</organism>
<proteinExistence type="predicted"/>
<accession>A0A936YJ95</accession>
<dbReference type="Gene3D" id="3.80.10.10">
    <property type="entry name" value="Ribonuclease Inhibitor"/>
    <property type="match status" value="1"/>
</dbReference>
<dbReference type="AlphaFoldDB" id="A0A936YJ95"/>
<evidence type="ECO:0008006" key="3">
    <source>
        <dbReference type="Google" id="ProtNLM"/>
    </source>
</evidence>
<evidence type="ECO:0000313" key="1">
    <source>
        <dbReference type="EMBL" id="MBL0371188.1"/>
    </source>
</evidence>
<evidence type="ECO:0000313" key="2">
    <source>
        <dbReference type="Proteomes" id="UP000633219"/>
    </source>
</evidence>
<name>A0A936YJ95_9HYPH</name>